<dbReference type="HOGENOM" id="CLU_1862480_0_0_4"/>
<organism evidence="2 3">
    <name type="scientific">Janthinobacterium agaricidamnosum NBRC 102515 = DSM 9628</name>
    <dbReference type="NCBI Taxonomy" id="1349767"/>
    <lineage>
        <taxon>Bacteria</taxon>
        <taxon>Pseudomonadati</taxon>
        <taxon>Pseudomonadota</taxon>
        <taxon>Betaproteobacteria</taxon>
        <taxon>Burkholderiales</taxon>
        <taxon>Oxalobacteraceae</taxon>
        <taxon>Janthinobacterium</taxon>
    </lineage>
</organism>
<dbReference type="PATRIC" id="fig|1349767.4.peg.3786"/>
<feature type="signal peptide" evidence="1">
    <location>
        <begin position="1"/>
        <end position="18"/>
    </location>
</feature>
<protein>
    <submittedName>
        <fullName evidence="2">Uncharacterized protein</fullName>
    </submittedName>
</protein>
<name>W0V5W3_9BURK</name>
<keyword evidence="1" id="KW-0732">Signal</keyword>
<keyword evidence="3" id="KW-1185">Reference proteome</keyword>
<sequence length="137" mass="14512">MAIGLALASLAAALPAQAAPPTPSEIAVARGCAVGMVCVYASKAVFDDIKTTEPLSKITYSSSDSAFAYMKRPDGTAAGSVYAFPLSGMIGTNPARYIFNNTDKQISYITYLLLKPTKNIQRTYYYSSIDGSSSETV</sequence>
<evidence type="ECO:0000313" key="2">
    <source>
        <dbReference type="EMBL" id="CDG82657.1"/>
    </source>
</evidence>
<evidence type="ECO:0000256" key="1">
    <source>
        <dbReference type="SAM" id="SignalP"/>
    </source>
</evidence>
<dbReference type="EMBL" id="HG322949">
    <property type="protein sequence ID" value="CDG82657.1"/>
    <property type="molecule type" value="Genomic_DNA"/>
</dbReference>
<dbReference type="AlphaFoldDB" id="W0V5W3"/>
<feature type="chain" id="PRO_5004797377" evidence="1">
    <location>
        <begin position="19"/>
        <end position="137"/>
    </location>
</feature>
<proteinExistence type="predicted"/>
<dbReference type="Proteomes" id="UP000027604">
    <property type="component" value="Chromosome I"/>
</dbReference>
<dbReference type="KEGG" id="jag:GJA_2021"/>
<accession>W0V5W3</accession>
<reference evidence="2 3" key="1">
    <citation type="journal article" date="2015" name="Genome Announc.">
        <title>Genome Sequence of Mushroom Soft-Rot Pathogen Janthinobacterium agaricidamnosum.</title>
        <authorList>
            <person name="Graupner K."/>
            <person name="Lackner G."/>
            <person name="Hertweck C."/>
        </authorList>
    </citation>
    <scope>NUCLEOTIDE SEQUENCE [LARGE SCALE GENOMIC DNA]</scope>
    <source>
        <strain evidence="3">NBRC 102515 / DSM 9628</strain>
    </source>
</reference>
<gene>
    <name evidence="2" type="ORF">GJA_2021</name>
</gene>
<evidence type="ECO:0000313" key="3">
    <source>
        <dbReference type="Proteomes" id="UP000027604"/>
    </source>
</evidence>